<gene>
    <name evidence="2" type="ORF">V9T40_007903</name>
</gene>
<evidence type="ECO:0000313" key="3">
    <source>
        <dbReference type="Proteomes" id="UP001367676"/>
    </source>
</evidence>
<dbReference type="AlphaFoldDB" id="A0AAN9Y8H8"/>
<reference evidence="2 3" key="1">
    <citation type="submission" date="2024-03" db="EMBL/GenBank/DDBJ databases">
        <title>Adaptation during the transition from Ophiocordyceps entomopathogen to insect associate is accompanied by gene loss and intensified selection.</title>
        <authorList>
            <person name="Ward C.M."/>
            <person name="Onetto C.A."/>
            <person name="Borneman A.R."/>
        </authorList>
    </citation>
    <scope>NUCLEOTIDE SEQUENCE [LARGE SCALE GENOMIC DNA]</scope>
    <source>
        <strain evidence="2">AWRI1</strain>
        <tissue evidence="2">Single Adult Female</tissue>
    </source>
</reference>
<comment type="caution">
    <text evidence="2">The sequence shown here is derived from an EMBL/GenBank/DDBJ whole genome shotgun (WGS) entry which is preliminary data.</text>
</comment>
<organism evidence="2 3">
    <name type="scientific">Parthenolecanium corni</name>
    <dbReference type="NCBI Taxonomy" id="536013"/>
    <lineage>
        <taxon>Eukaryota</taxon>
        <taxon>Metazoa</taxon>
        <taxon>Ecdysozoa</taxon>
        <taxon>Arthropoda</taxon>
        <taxon>Hexapoda</taxon>
        <taxon>Insecta</taxon>
        <taxon>Pterygota</taxon>
        <taxon>Neoptera</taxon>
        <taxon>Paraneoptera</taxon>
        <taxon>Hemiptera</taxon>
        <taxon>Sternorrhyncha</taxon>
        <taxon>Coccoidea</taxon>
        <taxon>Coccidae</taxon>
        <taxon>Parthenolecanium</taxon>
    </lineage>
</organism>
<accession>A0AAN9Y8H8</accession>
<proteinExistence type="predicted"/>
<protein>
    <submittedName>
        <fullName evidence="2">Uncharacterized protein</fullName>
    </submittedName>
</protein>
<feature type="region of interest" description="Disordered" evidence="1">
    <location>
        <begin position="46"/>
        <end position="68"/>
    </location>
</feature>
<keyword evidence="3" id="KW-1185">Reference proteome</keyword>
<dbReference type="Proteomes" id="UP001367676">
    <property type="component" value="Unassembled WGS sequence"/>
</dbReference>
<name>A0AAN9Y8H8_9HEMI</name>
<sequence>MAARIAATPIFAFQLPTDHAQSVAYISLHDATRHDTNRTRCVAGTRARAASRARGGPSAIAPAPALAPPADRADGAVVAVFYFPRRRRPSSSQVTFGRFYNSRTGRPSLPPPRRPPDHPPASRSSWSNGGAPVARSALPTARCAPLSTARTTRRSKEMYAALLLARIQYVTDCSRQRAAAPLAISWLGFAAGKRQAAPHRNATSIDTTRRDATRCFLLRGSGCVLKMRILVKCARATRPLLLAIAIKANWKRSSSDYRKSEEEVKNRSTRLSTLDVHWALGIGHWALDIGHWALGIGHGRVVWLVSVTMTDAFVHQPFRFSLLVTRFNVARSYRF</sequence>
<evidence type="ECO:0000256" key="1">
    <source>
        <dbReference type="SAM" id="MobiDB-lite"/>
    </source>
</evidence>
<dbReference type="EMBL" id="JBBCAQ010000008">
    <property type="protein sequence ID" value="KAK7602314.1"/>
    <property type="molecule type" value="Genomic_DNA"/>
</dbReference>
<feature type="region of interest" description="Disordered" evidence="1">
    <location>
        <begin position="93"/>
        <end position="137"/>
    </location>
</feature>
<evidence type="ECO:0000313" key="2">
    <source>
        <dbReference type="EMBL" id="KAK7602314.1"/>
    </source>
</evidence>